<evidence type="ECO:0000259" key="14">
    <source>
        <dbReference type="PROSITE" id="PS51194"/>
    </source>
</evidence>
<dbReference type="PANTHER" id="PTHR30580:SF0">
    <property type="entry name" value="PRIMOSOMAL PROTEIN N"/>
    <property type="match status" value="1"/>
</dbReference>
<dbReference type="AlphaFoldDB" id="A0A9D2B7C7"/>
<dbReference type="PANTHER" id="PTHR30580">
    <property type="entry name" value="PRIMOSOMAL PROTEIN N"/>
    <property type="match status" value="1"/>
</dbReference>
<evidence type="ECO:0000256" key="2">
    <source>
        <dbReference type="ARBA" id="ARBA00022705"/>
    </source>
</evidence>
<dbReference type="InterPro" id="IPR041222">
    <property type="entry name" value="PriA_3primeBD"/>
</dbReference>
<dbReference type="Pfam" id="PF00271">
    <property type="entry name" value="Helicase_C"/>
    <property type="match status" value="1"/>
</dbReference>
<dbReference type="GO" id="GO:0006270">
    <property type="term" value="P:DNA replication initiation"/>
    <property type="evidence" value="ECO:0007669"/>
    <property type="project" value="TreeGrafter"/>
</dbReference>
<keyword evidence="2 12" id="KW-0235">DNA replication</keyword>
<dbReference type="SUPFAM" id="SSF52540">
    <property type="entry name" value="P-loop containing nucleoside triphosphate hydrolases"/>
    <property type="match status" value="2"/>
</dbReference>
<comment type="subunit">
    <text evidence="12">Component of the replication restart primosome.</text>
</comment>
<evidence type="ECO:0000256" key="5">
    <source>
        <dbReference type="ARBA" id="ARBA00022801"/>
    </source>
</evidence>
<evidence type="ECO:0000256" key="1">
    <source>
        <dbReference type="ARBA" id="ARBA00022515"/>
    </source>
</evidence>
<keyword evidence="4 12" id="KW-0547">Nucleotide-binding</keyword>
<keyword evidence="8 12" id="KW-0067">ATP-binding</keyword>
<reference evidence="15" key="2">
    <citation type="submission" date="2021-04" db="EMBL/GenBank/DDBJ databases">
        <authorList>
            <person name="Gilroy R."/>
        </authorList>
    </citation>
    <scope>NUCLEOTIDE SEQUENCE</scope>
    <source>
        <strain evidence="15">CHK188-5543</strain>
    </source>
</reference>
<keyword evidence="3 12" id="KW-0479">Metal-binding</keyword>
<organism evidence="15 16">
    <name type="scientific">Candidatus Anaerotruncus excrementipullorum</name>
    <dbReference type="NCBI Taxonomy" id="2838465"/>
    <lineage>
        <taxon>Bacteria</taxon>
        <taxon>Bacillati</taxon>
        <taxon>Bacillota</taxon>
        <taxon>Clostridia</taxon>
        <taxon>Eubacteriales</taxon>
        <taxon>Oscillospiraceae</taxon>
        <taxon>Anaerotruncus</taxon>
    </lineage>
</organism>
<feature type="binding site" evidence="12">
    <location>
        <position position="556"/>
    </location>
    <ligand>
        <name>Zn(2+)</name>
        <dbReference type="ChEBI" id="CHEBI:29105"/>
        <label>1</label>
    </ligand>
</feature>
<accession>A0A9D2B7C7</accession>
<dbReference type="GO" id="GO:0005524">
    <property type="term" value="F:ATP binding"/>
    <property type="evidence" value="ECO:0007669"/>
    <property type="project" value="UniProtKB-UniRule"/>
</dbReference>
<dbReference type="InterPro" id="IPR027417">
    <property type="entry name" value="P-loop_NTPase"/>
</dbReference>
<feature type="binding site" evidence="12">
    <location>
        <position position="528"/>
    </location>
    <ligand>
        <name>Zn(2+)</name>
        <dbReference type="ChEBI" id="CHEBI:29105"/>
        <label>2</label>
    </ligand>
</feature>
<sequence>MPQVVRVAVENATLGFDKLYSYLVPAGMPAAPGCRVTVPFGAGNRTRLGLIMEAAGEESPPPGLKEVSSLVDAAPLLDAGLLALVAHLRETTFCCYFDAVKAVLPPGIGVRLRRRYQLAPEADTAGLEGDAARVAAYLAGRQRPVEEEQLCAALGLAADAPVLRQLCGQGVLVETQLARQRVLDERQVMVRLDPAIQELADVRAKLTARQKEVVELLLQVGAGSLKEVCYFAGVGRGVVDRLEKAGVVELYTQEVYRNPYAGQAATAKLSDILLSQEQQAACSRLCALADTGKPQAALLYGVTGSGKTEVFLRVLDHVLQGGRGAIVLVPEISLTPQTVERFHRYFGQQVAVLHSGLSMSQRMDEWKRIKNGDARIVVGTRSAVFAPVGRLGLIVMDEEQEGSYKSEKAPRYHARDVARWRAAREGALLLLASATPSIESYWKAQQGRYTLLTLKHRYGNAHLPDVTILDMSLEMPGAASASLSARLVEELGENLRRGEQSILLLNRRGYNTLVKCAVCSTVATCPNCSVALTYHSANGRLICHYCGHIAQPQAACPVCGNRFLRFSGAGTQKVEEELHTLFPQARVLRMDLDTTMSRFSHERYFNDISAGKYDIVIGTQMVAKGLDFPNVTLVGVLSADAALYAQDYRSYERAFSLFTQVVGRSGRAQKAGRAYIQTFTPENSVIALAAAQDYDSFYAEEIESRRIHLYPPFCDLVGVGFSGPENPLVRQAAQAFLGQLKALAQADYPQLPLRVLGPCENQVLRIAGKYRWHMAVKCRWDASTRQLLRRTAAWYARQGGCRGVALAVDPRYESAI</sequence>
<dbReference type="CDD" id="cd18804">
    <property type="entry name" value="SF2_C_priA"/>
    <property type="match status" value="1"/>
</dbReference>
<name>A0A9D2B7C7_9FIRM</name>
<evidence type="ECO:0000256" key="12">
    <source>
        <dbReference type="HAMAP-Rule" id="MF_00983"/>
    </source>
</evidence>
<dbReference type="Proteomes" id="UP000886800">
    <property type="component" value="Unassembled WGS sequence"/>
</dbReference>
<dbReference type="SMART" id="SM00487">
    <property type="entry name" value="DEXDc"/>
    <property type="match status" value="1"/>
</dbReference>
<feature type="binding site" evidence="12">
    <location>
        <position position="543"/>
    </location>
    <ligand>
        <name>Zn(2+)</name>
        <dbReference type="ChEBI" id="CHEBI:29105"/>
        <label>2</label>
    </ligand>
</feature>
<evidence type="ECO:0000313" key="15">
    <source>
        <dbReference type="EMBL" id="HIX65756.1"/>
    </source>
</evidence>
<comment type="similarity">
    <text evidence="12">Belongs to the helicase family. PriA subfamily.</text>
</comment>
<dbReference type="GO" id="GO:0006310">
    <property type="term" value="P:DNA recombination"/>
    <property type="evidence" value="ECO:0007669"/>
    <property type="project" value="InterPro"/>
</dbReference>
<evidence type="ECO:0000256" key="3">
    <source>
        <dbReference type="ARBA" id="ARBA00022723"/>
    </source>
</evidence>
<dbReference type="EC" id="5.6.2.4" evidence="12"/>
<reference evidence="15" key="1">
    <citation type="journal article" date="2021" name="PeerJ">
        <title>Extensive microbial diversity within the chicken gut microbiome revealed by metagenomics and culture.</title>
        <authorList>
            <person name="Gilroy R."/>
            <person name="Ravi A."/>
            <person name="Getino M."/>
            <person name="Pursley I."/>
            <person name="Horton D.L."/>
            <person name="Alikhan N.F."/>
            <person name="Baker D."/>
            <person name="Gharbi K."/>
            <person name="Hall N."/>
            <person name="Watson M."/>
            <person name="Adriaenssens E.M."/>
            <person name="Foster-Nyarko E."/>
            <person name="Jarju S."/>
            <person name="Secka A."/>
            <person name="Antonio M."/>
            <person name="Oren A."/>
            <person name="Chaudhuri R.R."/>
            <person name="La Ragione R."/>
            <person name="Hildebrand F."/>
            <person name="Pallen M.J."/>
        </authorList>
    </citation>
    <scope>NUCLEOTIDE SEQUENCE</scope>
    <source>
        <strain evidence="15">CHK188-5543</strain>
    </source>
</reference>
<feature type="binding site" evidence="12">
    <location>
        <position position="559"/>
    </location>
    <ligand>
        <name>Zn(2+)</name>
        <dbReference type="ChEBI" id="CHEBI:29105"/>
        <label>1</label>
    </ligand>
</feature>
<dbReference type="InterPro" id="IPR011545">
    <property type="entry name" value="DEAD/DEAH_box_helicase_dom"/>
</dbReference>
<comment type="catalytic activity">
    <reaction evidence="11 12">
        <text>ATP + H2O = ADP + phosphate + H(+)</text>
        <dbReference type="Rhea" id="RHEA:13065"/>
        <dbReference type="ChEBI" id="CHEBI:15377"/>
        <dbReference type="ChEBI" id="CHEBI:15378"/>
        <dbReference type="ChEBI" id="CHEBI:30616"/>
        <dbReference type="ChEBI" id="CHEBI:43474"/>
        <dbReference type="ChEBI" id="CHEBI:456216"/>
        <dbReference type="EC" id="5.6.2.4"/>
    </reaction>
</comment>
<dbReference type="GO" id="GO:0008270">
    <property type="term" value="F:zinc ion binding"/>
    <property type="evidence" value="ECO:0007669"/>
    <property type="project" value="UniProtKB-UniRule"/>
</dbReference>
<keyword evidence="9 12" id="KW-0238">DNA-binding</keyword>
<evidence type="ECO:0000256" key="7">
    <source>
        <dbReference type="ARBA" id="ARBA00022833"/>
    </source>
</evidence>
<dbReference type="InterPro" id="IPR040498">
    <property type="entry name" value="PriA_CRR"/>
</dbReference>
<dbReference type="InterPro" id="IPR042115">
    <property type="entry name" value="PriA_3primeBD_sf"/>
</dbReference>
<evidence type="ECO:0000256" key="9">
    <source>
        <dbReference type="ARBA" id="ARBA00023125"/>
    </source>
</evidence>
<dbReference type="PROSITE" id="PS51194">
    <property type="entry name" value="HELICASE_CTER"/>
    <property type="match status" value="1"/>
</dbReference>
<keyword evidence="6 12" id="KW-0347">Helicase</keyword>
<dbReference type="Pfam" id="PF18319">
    <property type="entry name" value="Zn_ribbon_PriA"/>
    <property type="match status" value="1"/>
</dbReference>
<dbReference type="InterPro" id="IPR005259">
    <property type="entry name" value="PriA"/>
</dbReference>
<comment type="caution">
    <text evidence="15">The sequence shown here is derived from an EMBL/GenBank/DDBJ whole genome shotgun (WGS) entry which is preliminary data.</text>
</comment>
<keyword evidence="5 12" id="KW-0378">Hydrolase</keyword>
<feature type="binding site" evidence="12">
    <location>
        <position position="519"/>
    </location>
    <ligand>
        <name>Zn(2+)</name>
        <dbReference type="ChEBI" id="CHEBI:29105"/>
        <label>1</label>
    </ligand>
</feature>
<dbReference type="Gene3D" id="3.40.50.300">
    <property type="entry name" value="P-loop containing nucleotide triphosphate hydrolases"/>
    <property type="match status" value="2"/>
</dbReference>
<dbReference type="Pfam" id="PF17764">
    <property type="entry name" value="PriA_3primeBD"/>
    <property type="match status" value="1"/>
</dbReference>
<dbReference type="GO" id="GO:0016787">
    <property type="term" value="F:hydrolase activity"/>
    <property type="evidence" value="ECO:0007669"/>
    <property type="project" value="UniProtKB-KW"/>
</dbReference>
<proteinExistence type="inferred from homology"/>
<protein>
    <recommendedName>
        <fullName evidence="12">Replication restart protein PriA</fullName>
    </recommendedName>
    <alternativeName>
        <fullName evidence="12">ATP-dependent DNA helicase PriA</fullName>
        <ecNumber evidence="12">5.6.2.4</ecNumber>
    </alternativeName>
    <alternativeName>
        <fullName evidence="12">DNA 3'-5' helicase PriA</fullName>
    </alternativeName>
</protein>
<gene>
    <name evidence="12 15" type="primary">priA</name>
    <name evidence="15" type="ORF">H9736_05845</name>
</gene>
<feature type="binding site" evidence="12">
    <location>
        <position position="546"/>
    </location>
    <ligand>
        <name>Zn(2+)</name>
        <dbReference type="ChEBI" id="CHEBI:29105"/>
        <label>2</label>
    </ligand>
</feature>
<keyword evidence="7 12" id="KW-0862">Zinc</keyword>
<keyword evidence="10 12" id="KW-0413">Isomerase</keyword>
<evidence type="ECO:0000256" key="6">
    <source>
        <dbReference type="ARBA" id="ARBA00022806"/>
    </source>
</evidence>
<dbReference type="NCBIfam" id="TIGR00595">
    <property type="entry name" value="priA"/>
    <property type="match status" value="1"/>
</dbReference>
<evidence type="ECO:0000256" key="11">
    <source>
        <dbReference type="ARBA" id="ARBA00048988"/>
    </source>
</evidence>
<keyword evidence="1 12" id="KW-0639">Primosome</keyword>
<comment type="cofactor">
    <cofactor evidence="12">
        <name>Zn(2+)</name>
        <dbReference type="ChEBI" id="CHEBI:29105"/>
    </cofactor>
    <text evidence="12">Binds 2 zinc ions per subunit.</text>
</comment>
<evidence type="ECO:0000259" key="13">
    <source>
        <dbReference type="PROSITE" id="PS51192"/>
    </source>
</evidence>
<evidence type="ECO:0000313" key="16">
    <source>
        <dbReference type="Proteomes" id="UP000886800"/>
    </source>
</evidence>
<feature type="binding site" evidence="12">
    <location>
        <position position="525"/>
    </location>
    <ligand>
        <name>Zn(2+)</name>
        <dbReference type="ChEBI" id="CHEBI:29105"/>
        <label>2</label>
    </ligand>
</feature>
<comment type="catalytic activity">
    <reaction evidence="12">
        <text>Couples ATP hydrolysis with the unwinding of duplex DNA by translocating in the 3'-5' direction.</text>
        <dbReference type="EC" id="5.6.2.4"/>
    </reaction>
</comment>
<dbReference type="Pfam" id="PF18074">
    <property type="entry name" value="PriA_C"/>
    <property type="match status" value="1"/>
</dbReference>
<feature type="domain" description="Helicase C-terminal" evidence="14">
    <location>
        <begin position="551"/>
        <end position="710"/>
    </location>
</feature>
<dbReference type="PROSITE" id="PS51192">
    <property type="entry name" value="HELICASE_ATP_BIND_1"/>
    <property type="match status" value="1"/>
</dbReference>
<dbReference type="FunFam" id="3.40.50.300:FF:000489">
    <property type="entry name" value="Primosome assembly protein PriA"/>
    <property type="match status" value="1"/>
</dbReference>
<feature type="binding site" evidence="12">
    <location>
        <position position="516"/>
    </location>
    <ligand>
        <name>Zn(2+)</name>
        <dbReference type="ChEBI" id="CHEBI:29105"/>
        <label>1</label>
    </ligand>
</feature>
<comment type="function">
    <text evidence="12">Initiates the restart of stalled replication forks, which reloads the replicative helicase on sites other than the origin of replication. Recognizes and binds to abandoned replication forks and remodels them to uncover a helicase loading site. Promotes assembly of the primosome at these replication forks.</text>
</comment>
<dbReference type="InterPro" id="IPR014001">
    <property type="entry name" value="Helicase_ATP-bd"/>
</dbReference>
<dbReference type="GO" id="GO:0006269">
    <property type="term" value="P:DNA replication, synthesis of primer"/>
    <property type="evidence" value="ECO:0007669"/>
    <property type="project" value="UniProtKB-KW"/>
</dbReference>
<dbReference type="CDD" id="cd17929">
    <property type="entry name" value="DEXHc_priA"/>
    <property type="match status" value="1"/>
</dbReference>
<dbReference type="EMBL" id="DXES01000125">
    <property type="protein sequence ID" value="HIX65756.1"/>
    <property type="molecule type" value="Genomic_DNA"/>
</dbReference>
<evidence type="ECO:0000256" key="4">
    <source>
        <dbReference type="ARBA" id="ARBA00022741"/>
    </source>
</evidence>
<dbReference type="HAMAP" id="MF_00983">
    <property type="entry name" value="PriA"/>
    <property type="match status" value="1"/>
</dbReference>
<feature type="domain" description="Helicase ATP-binding" evidence="13">
    <location>
        <begin position="288"/>
        <end position="454"/>
    </location>
</feature>
<dbReference type="Pfam" id="PF00270">
    <property type="entry name" value="DEAD"/>
    <property type="match status" value="1"/>
</dbReference>
<evidence type="ECO:0000256" key="10">
    <source>
        <dbReference type="ARBA" id="ARBA00023235"/>
    </source>
</evidence>
<dbReference type="GO" id="GO:0006302">
    <property type="term" value="P:double-strand break repair"/>
    <property type="evidence" value="ECO:0007669"/>
    <property type="project" value="InterPro"/>
</dbReference>
<dbReference type="InterPro" id="IPR001650">
    <property type="entry name" value="Helicase_C-like"/>
</dbReference>
<dbReference type="GO" id="GO:0043138">
    <property type="term" value="F:3'-5' DNA helicase activity"/>
    <property type="evidence" value="ECO:0007669"/>
    <property type="project" value="UniProtKB-EC"/>
</dbReference>
<evidence type="ECO:0000256" key="8">
    <source>
        <dbReference type="ARBA" id="ARBA00022840"/>
    </source>
</evidence>
<dbReference type="InterPro" id="IPR041236">
    <property type="entry name" value="PriA_C"/>
</dbReference>
<dbReference type="SMART" id="SM00490">
    <property type="entry name" value="HELICc"/>
    <property type="match status" value="1"/>
</dbReference>
<dbReference type="Gene3D" id="3.40.1440.60">
    <property type="entry name" value="PriA, 3(prime) DNA-binding domain"/>
    <property type="match status" value="1"/>
</dbReference>
<dbReference type="GO" id="GO:0003677">
    <property type="term" value="F:DNA binding"/>
    <property type="evidence" value="ECO:0007669"/>
    <property type="project" value="UniProtKB-UniRule"/>
</dbReference>
<dbReference type="GO" id="GO:1990077">
    <property type="term" value="C:primosome complex"/>
    <property type="evidence" value="ECO:0007669"/>
    <property type="project" value="UniProtKB-UniRule"/>
</dbReference>